<dbReference type="EMBL" id="OKRB01000002">
    <property type="protein sequence ID" value="SPE17505.1"/>
    <property type="molecule type" value="Genomic_DNA"/>
</dbReference>
<reference evidence="2" key="1">
    <citation type="submission" date="2018-02" db="EMBL/GenBank/DDBJ databases">
        <authorList>
            <person name="Hausmann B."/>
        </authorList>
    </citation>
    <scope>NUCLEOTIDE SEQUENCE [LARGE SCALE GENOMIC DNA]</scope>
    <source>
        <strain evidence="2">Peat soil MAG SbA5</strain>
    </source>
</reference>
<evidence type="ECO:0000313" key="2">
    <source>
        <dbReference type="Proteomes" id="UP000239735"/>
    </source>
</evidence>
<accession>A0A2N9L3G2</accession>
<dbReference type="Proteomes" id="UP000239735">
    <property type="component" value="Unassembled WGS sequence"/>
</dbReference>
<dbReference type="AlphaFoldDB" id="A0A2N9L3G2"/>
<gene>
    <name evidence="1" type="ORF">SBA5_100103</name>
</gene>
<sequence>MRRGVACEVPRSGADLLTSRLIVFLASPTPLAPQTSLRCIDQARYASYNRSFRPYVSLCSDHRR</sequence>
<organism evidence="1 2">
    <name type="scientific">Candidatus Sulfuritelmatomonas gaucii</name>
    <dbReference type="NCBI Taxonomy" id="2043161"/>
    <lineage>
        <taxon>Bacteria</taxon>
        <taxon>Pseudomonadati</taxon>
        <taxon>Acidobacteriota</taxon>
        <taxon>Terriglobia</taxon>
        <taxon>Terriglobales</taxon>
        <taxon>Acidobacteriaceae</taxon>
        <taxon>Candidatus Sulfuritelmatomonas</taxon>
    </lineage>
</organism>
<name>A0A2N9L3G2_9BACT</name>
<protein>
    <submittedName>
        <fullName evidence="1">Uncharacterized protein</fullName>
    </submittedName>
</protein>
<evidence type="ECO:0000313" key="1">
    <source>
        <dbReference type="EMBL" id="SPE17505.1"/>
    </source>
</evidence>
<proteinExistence type="predicted"/>